<protein>
    <submittedName>
        <fullName evidence="1">Uncharacterized protein</fullName>
    </submittedName>
</protein>
<organism evidence="1 2">
    <name type="scientific">Polymorphobacter multimanifer</name>
    <dbReference type="NCBI Taxonomy" id="1070431"/>
    <lineage>
        <taxon>Bacteria</taxon>
        <taxon>Pseudomonadati</taxon>
        <taxon>Pseudomonadota</taxon>
        <taxon>Alphaproteobacteria</taxon>
        <taxon>Sphingomonadales</taxon>
        <taxon>Sphingosinicellaceae</taxon>
        <taxon>Polymorphobacter</taxon>
    </lineage>
</organism>
<gene>
    <name evidence="1" type="ORF">FHS79_003156</name>
</gene>
<dbReference type="RefSeq" id="WP_184202254.1">
    <property type="nucleotide sequence ID" value="NZ_BMOX01000016.1"/>
</dbReference>
<proteinExistence type="predicted"/>
<accession>A0A841LJ24</accession>
<comment type="caution">
    <text evidence="1">The sequence shown here is derived from an EMBL/GenBank/DDBJ whole genome shotgun (WGS) entry which is preliminary data.</text>
</comment>
<sequence length="117" mass="13206">MPMLNQNQARKKSHPVTRMLPFQAHVPYNIGMDDDQEQAANDALQTTFHEAAHQFSIVLKELHRTNPWPENRVLGPAINLLATELWDRCFSLTEISSALTDAAAELPRYAAGDELRP</sequence>
<dbReference type="Proteomes" id="UP000538147">
    <property type="component" value="Unassembled WGS sequence"/>
</dbReference>
<keyword evidence="2" id="KW-1185">Reference proteome</keyword>
<evidence type="ECO:0000313" key="2">
    <source>
        <dbReference type="Proteomes" id="UP000538147"/>
    </source>
</evidence>
<dbReference type="EMBL" id="JACIIV010000028">
    <property type="protein sequence ID" value="MBB6228958.1"/>
    <property type="molecule type" value="Genomic_DNA"/>
</dbReference>
<reference evidence="1 2" key="1">
    <citation type="submission" date="2020-08" db="EMBL/GenBank/DDBJ databases">
        <title>Genomic Encyclopedia of Type Strains, Phase IV (KMG-IV): sequencing the most valuable type-strain genomes for metagenomic binning, comparative biology and taxonomic classification.</title>
        <authorList>
            <person name="Goeker M."/>
        </authorList>
    </citation>
    <scope>NUCLEOTIDE SEQUENCE [LARGE SCALE GENOMIC DNA]</scope>
    <source>
        <strain evidence="1 2">DSM 102189</strain>
    </source>
</reference>
<dbReference type="AlphaFoldDB" id="A0A841LJ24"/>
<evidence type="ECO:0000313" key="1">
    <source>
        <dbReference type="EMBL" id="MBB6228958.1"/>
    </source>
</evidence>
<name>A0A841LJ24_9SPHN</name>